<sequence length="212" mass="21504">MTGTPTTIAGSELEKVSGGSFTDRYGTEGADTIATGDGMDKIFAGGGNDIIGSGGGTDEVHAGSGNDFVNAGAGDDKVFGGDGHDTIQGRGGSDELFGEAGNDFLDGGAHDGVADKAFGGEGNDSFVWAPGDGNDEFHGGNGQDTLLLHGVNLDTLNAALQLYTPGLQMMVDLSGQVSFTNQSGQAVSFSGQITIGGETLKFFDVERLQIQV</sequence>
<dbReference type="EMBL" id="JBHRSB010000001">
    <property type="protein sequence ID" value="MFC2998933.1"/>
    <property type="molecule type" value="Genomic_DNA"/>
</dbReference>
<dbReference type="Pfam" id="PF00353">
    <property type="entry name" value="HemolysinCabind"/>
    <property type="match status" value="2"/>
</dbReference>
<dbReference type="RefSeq" id="WP_216834626.1">
    <property type="nucleotide sequence ID" value="NZ_JAFNJS010000001.1"/>
</dbReference>
<proteinExistence type="predicted"/>
<dbReference type="Proteomes" id="UP001595420">
    <property type="component" value="Unassembled WGS sequence"/>
</dbReference>
<protein>
    <submittedName>
        <fullName evidence="1">Calcium-binding protein</fullName>
    </submittedName>
</protein>
<dbReference type="PANTHER" id="PTHR38340">
    <property type="entry name" value="S-LAYER PROTEIN"/>
    <property type="match status" value="1"/>
</dbReference>
<keyword evidence="2" id="KW-1185">Reference proteome</keyword>
<organism evidence="1 2">
    <name type="scientific">Falsiroseomonas tokyonensis</name>
    <dbReference type="NCBI Taxonomy" id="430521"/>
    <lineage>
        <taxon>Bacteria</taxon>
        <taxon>Pseudomonadati</taxon>
        <taxon>Pseudomonadota</taxon>
        <taxon>Alphaproteobacteria</taxon>
        <taxon>Acetobacterales</taxon>
        <taxon>Roseomonadaceae</taxon>
        <taxon>Falsiroseomonas</taxon>
    </lineage>
</organism>
<evidence type="ECO:0000313" key="1">
    <source>
        <dbReference type="EMBL" id="MFC2998933.1"/>
    </source>
</evidence>
<reference evidence="2" key="1">
    <citation type="journal article" date="2019" name="Int. J. Syst. Evol. Microbiol.">
        <title>The Global Catalogue of Microorganisms (GCM) 10K type strain sequencing project: providing services to taxonomists for standard genome sequencing and annotation.</title>
        <authorList>
            <consortium name="The Broad Institute Genomics Platform"/>
            <consortium name="The Broad Institute Genome Sequencing Center for Infectious Disease"/>
            <person name="Wu L."/>
            <person name="Ma J."/>
        </authorList>
    </citation>
    <scope>NUCLEOTIDE SEQUENCE [LARGE SCALE GENOMIC DNA]</scope>
    <source>
        <strain evidence="2">CGMCC 1.16855</strain>
    </source>
</reference>
<name>A0ABV7BQQ4_9PROT</name>
<evidence type="ECO:0000313" key="2">
    <source>
        <dbReference type="Proteomes" id="UP001595420"/>
    </source>
</evidence>
<dbReference type="InterPro" id="IPR001343">
    <property type="entry name" value="Hemolysn_Ca-bd"/>
</dbReference>
<gene>
    <name evidence="1" type="ORF">ACFOD3_03450</name>
</gene>
<accession>A0ABV7BQQ4</accession>
<dbReference type="PANTHER" id="PTHR38340:SF1">
    <property type="entry name" value="S-LAYER PROTEIN"/>
    <property type="match status" value="1"/>
</dbReference>
<dbReference type="InterPro" id="IPR050557">
    <property type="entry name" value="RTX_toxin/Mannuronan_C5-epim"/>
</dbReference>
<comment type="caution">
    <text evidence="1">The sequence shown here is derived from an EMBL/GenBank/DDBJ whole genome shotgun (WGS) entry which is preliminary data.</text>
</comment>